<keyword evidence="1" id="KW-0472">Membrane</keyword>
<sequence length="146" mass="14693">MTSTTTDHEAQRPRDRSNALGIVALALAILTAVVTVGLVVTALLLYLPIGKATAISACEGPDLTAAQEQVSALVVNLKTTAPLAAFGLGTLTLTAACVAAALNEGRRLVVAALLVLVGAAIATIALLTYGFPMDPGTWHLSTCGGG</sequence>
<feature type="transmembrane region" description="Helical" evidence="1">
    <location>
        <begin position="83"/>
        <end position="102"/>
    </location>
</feature>
<dbReference type="EMBL" id="JACCFL010000001">
    <property type="protein sequence ID" value="NYJ24422.1"/>
    <property type="molecule type" value="Genomic_DNA"/>
</dbReference>
<name>A0A853CVH2_9MICO</name>
<dbReference type="Proteomes" id="UP000578352">
    <property type="component" value="Unassembled WGS sequence"/>
</dbReference>
<evidence type="ECO:0000313" key="2">
    <source>
        <dbReference type="EMBL" id="NYJ24422.1"/>
    </source>
</evidence>
<reference evidence="2 3" key="1">
    <citation type="submission" date="2020-07" db="EMBL/GenBank/DDBJ databases">
        <title>Sequencing the genomes of 1000 actinobacteria strains.</title>
        <authorList>
            <person name="Klenk H.-P."/>
        </authorList>
    </citation>
    <scope>NUCLEOTIDE SEQUENCE [LARGE SCALE GENOMIC DNA]</scope>
    <source>
        <strain evidence="2 3">DSM 15165</strain>
    </source>
</reference>
<dbReference type="AlphaFoldDB" id="A0A853CVH2"/>
<keyword evidence="1" id="KW-0812">Transmembrane</keyword>
<comment type="caution">
    <text evidence="2">The sequence shown here is derived from an EMBL/GenBank/DDBJ whole genome shotgun (WGS) entry which is preliminary data.</text>
</comment>
<proteinExistence type="predicted"/>
<gene>
    <name evidence="2" type="ORF">HNR13_002709</name>
</gene>
<feature type="transmembrane region" description="Helical" evidence="1">
    <location>
        <begin position="20"/>
        <end position="47"/>
    </location>
</feature>
<feature type="transmembrane region" description="Helical" evidence="1">
    <location>
        <begin position="109"/>
        <end position="131"/>
    </location>
</feature>
<dbReference type="RefSeq" id="WP_179606535.1">
    <property type="nucleotide sequence ID" value="NZ_BAABEH010000001.1"/>
</dbReference>
<evidence type="ECO:0000313" key="3">
    <source>
        <dbReference type="Proteomes" id="UP000578352"/>
    </source>
</evidence>
<evidence type="ECO:0000256" key="1">
    <source>
        <dbReference type="SAM" id="Phobius"/>
    </source>
</evidence>
<keyword evidence="1" id="KW-1133">Transmembrane helix</keyword>
<accession>A0A853CVH2</accession>
<organism evidence="2 3">
    <name type="scientific">Leifsonia shinshuensis</name>
    <dbReference type="NCBI Taxonomy" id="150026"/>
    <lineage>
        <taxon>Bacteria</taxon>
        <taxon>Bacillati</taxon>
        <taxon>Actinomycetota</taxon>
        <taxon>Actinomycetes</taxon>
        <taxon>Micrococcales</taxon>
        <taxon>Microbacteriaceae</taxon>
        <taxon>Leifsonia</taxon>
    </lineage>
</organism>
<protein>
    <submittedName>
        <fullName evidence="2">Fatty acid desaturase</fullName>
    </submittedName>
</protein>